<dbReference type="Proteomes" id="UP000570514">
    <property type="component" value="Unassembled WGS sequence"/>
</dbReference>
<evidence type="ECO:0000313" key="2">
    <source>
        <dbReference type="EMBL" id="NIK89461.1"/>
    </source>
</evidence>
<evidence type="ECO:0000313" key="3">
    <source>
        <dbReference type="Proteomes" id="UP000570514"/>
    </source>
</evidence>
<comment type="caution">
    <text evidence="2">The sequence shown here is derived from an EMBL/GenBank/DDBJ whole genome shotgun (WGS) entry which is preliminary data.</text>
</comment>
<dbReference type="Gene3D" id="3.90.79.10">
    <property type="entry name" value="Nucleoside Triphosphate Pyrophosphohydrolase"/>
    <property type="match status" value="1"/>
</dbReference>
<organism evidence="2 3">
    <name type="scientific">Rhizomicrobium palustre</name>
    <dbReference type="NCBI Taxonomy" id="189966"/>
    <lineage>
        <taxon>Bacteria</taxon>
        <taxon>Pseudomonadati</taxon>
        <taxon>Pseudomonadota</taxon>
        <taxon>Alphaproteobacteria</taxon>
        <taxon>Micropepsales</taxon>
        <taxon>Micropepsaceae</taxon>
        <taxon>Rhizomicrobium</taxon>
    </lineage>
</organism>
<dbReference type="InterPro" id="IPR059176">
    <property type="entry name" value="UDP-X_N"/>
</dbReference>
<dbReference type="InterPro" id="IPR015797">
    <property type="entry name" value="NUDIX_hydrolase-like_dom_sf"/>
</dbReference>
<dbReference type="CDD" id="cd04672">
    <property type="entry name" value="NUDIX_CDP-Chase_like"/>
    <property type="match status" value="1"/>
</dbReference>
<dbReference type="PANTHER" id="PTHR43222">
    <property type="entry name" value="NUDIX HYDROLASE 23"/>
    <property type="match status" value="1"/>
</dbReference>
<dbReference type="Gene3D" id="6.10.250.1120">
    <property type="match status" value="1"/>
</dbReference>
<name>A0A846N2C9_9PROT</name>
<dbReference type="Pfam" id="PF00293">
    <property type="entry name" value="NUDIX"/>
    <property type="match status" value="1"/>
</dbReference>
<dbReference type="GO" id="GO:0003824">
    <property type="term" value="F:catalytic activity"/>
    <property type="evidence" value="ECO:0007669"/>
    <property type="project" value="UniProtKB-ARBA"/>
</dbReference>
<gene>
    <name evidence="2" type="ORF">FHS83_002779</name>
</gene>
<reference evidence="2 3" key="1">
    <citation type="submission" date="2020-03" db="EMBL/GenBank/DDBJ databases">
        <title>Genomic Encyclopedia of Type Strains, Phase IV (KMG-IV): sequencing the most valuable type-strain genomes for metagenomic binning, comparative biology and taxonomic classification.</title>
        <authorList>
            <person name="Goeker M."/>
        </authorList>
    </citation>
    <scope>NUCLEOTIDE SEQUENCE [LARGE SCALE GENOMIC DNA]</scope>
    <source>
        <strain evidence="2 3">DSM 19867</strain>
    </source>
</reference>
<dbReference type="EMBL" id="JAASRM010000001">
    <property type="protein sequence ID" value="NIK89461.1"/>
    <property type="molecule type" value="Genomic_DNA"/>
</dbReference>
<keyword evidence="3" id="KW-1185">Reference proteome</keyword>
<proteinExistence type="predicted"/>
<dbReference type="RefSeq" id="WP_167083546.1">
    <property type="nucleotide sequence ID" value="NZ_BAAADC010000001.1"/>
</dbReference>
<accession>A0A846N2C9</accession>
<dbReference type="PANTHER" id="PTHR43222:SF2">
    <property type="entry name" value="NUDIX HYDROLASE 23, CHLOROPLASTIC"/>
    <property type="match status" value="1"/>
</dbReference>
<protein>
    <submittedName>
        <fullName evidence="2">ADP-ribose pyrophosphatase YjhB (NUDIX family)</fullName>
    </submittedName>
</protein>
<dbReference type="InterPro" id="IPR000086">
    <property type="entry name" value="NUDIX_hydrolase_dom"/>
</dbReference>
<dbReference type="Pfam" id="PF12535">
    <property type="entry name" value="Nudix_N"/>
    <property type="match status" value="1"/>
</dbReference>
<feature type="domain" description="Nudix hydrolase" evidence="1">
    <location>
        <begin position="66"/>
        <end position="195"/>
    </location>
</feature>
<dbReference type="PROSITE" id="PS51462">
    <property type="entry name" value="NUDIX"/>
    <property type="match status" value="1"/>
</dbReference>
<evidence type="ECO:0000259" key="1">
    <source>
        <dbReference type="PROSITE" id="PS51462"/>
    </source>
</evidence>
<dbReference type="SUPFAM" id="SSF55811">
    <property type="entry name" value="Nudix"/>
    <property type="match status" value="1"/>
</dbReference>
<sequence length="207" mass="23352">MTENWLLWARQAQALAQSGLTFCTNPYDIERYHALEKLAAEMMAGGPGEGAELLLNSFQAQKGYATPKVDVRAALFRDGEVLLVSENSDGGRWTLPGGFADVNSSPSDNAVREMREEAGLEVKTTKLVGVWDRDKRGYTKPYPYHIYKLMFLCELTGTCEKSNLETGEPQWFPVDALPELSMDRTQPWHIERLYAHYKDPSLPAEFD</sequence>
<dbReference type="AlphaFoldDB" id="A0A846N2C9"/>